<evidence type="ECO:0000313" key="10">
    <source>
        <dbReference type="Proteomes" id="UP000186156"/>
    </source>
</evidence>
<dbReference type="PROSITE" id="PS50943">
    <property type="entry name" value="HTH_CROC1"/>
    <property type="match status" value="1"/>
</dbReference>
<keyword evidence="7" id="KW-0131">Cell cycle</keyword>
<dbReference type="STRING" id="252246.SAMN05421799_103293"/>
<dbReference type="Pfam" id="PF17762">
    <property type="entry name" value="HTH_ParB"/>
    <property type="match status" value="1"/>
</dbReference>
<dbReference type="PANTHER" id="PTHR33375">
    <property type="entry name" value="CHROMOSOME-PARTITIONING PROTEIN PARB-RELATED"/>
    <property type="match status" value="1"/>
</dbReference>
<dbReference type="SUPFAM" id="SSF110849">
    <property type="entry name" value="ParB/Sulfiredoxin"/>
    <property type="match status" value="1"/>
</dbReference>
<evidence type="ECO:0000256" key="6">
    <source>
        <dbReference type="ARBA" id="ARBA00023210"/>
    </source>
</evidence>
<dbReference type="InterPro" id="IPR001387">
    <property type="entry name" value="Cro/C1-type_HTH"/>
</dbReference>
<dbReference type="Pfam" id="PF02195">
    <property type="entry name" value="ParB_N"/>
    <property type="match status" value="1"/>
</dbReference>
<organism evidence="9 10">
    <name type="scientific">Alicyclobacillus vulcanalis</name>
    <dbReference type="NCBI Taxonomy" id="252246"/>
    <lineage>
        <taxon>Bacteria</taxon>
        <taxon>Bacillati</taxon>
        <taxon>Bacillota</taxon>
        <taxon>Bacilli</taxon>
        <taxon>Bacillales</taxon>
        <taxon>Alicyclobacillaceae</taxon>
        <taxon>Alicyclobacillus</taxon>
    </lineage>
</organism>
<feature type="domain" description="HTH cro/C1-type" evidence="8">
    <location>
        <begin position="126"/>
        <end position="152"/>
    </location>
</feature>
<comment type="similarity">
    <text evidence="2">Belongs to the ParB family.</text>
</comment>
<evidence type="ECO:0000256" key="7">
    <source>
        <dbReference type="ARBA" id="ARBA00023306"/>
    </source>
</evidence>
<evidence type="ECO:0000256" key="2">
    <source>
        <dbReference type="ARBA" id="ARBA00006295"/>
    </source>
</evidence>
<dbReference type="InterPro" id="IPR003115">
    <property type="entry name" value="ParB_N"/>
</dbReference>
<proteinExistence type="inferred from homology"/>
<dbReference type="Gene3D" id="1.10.10.2830">
    <property type="match status" value="1"/>
</dbReference>
<dbReference type="RefSeq" id="WP_076345910.1">
    <property type="nucleotide sequence ID" value="NZ_FTOO01000003.1"/>
</dbReference>
<dbReference type="GO" id="GO:0045881">
    <property type="term" value="P:positive regulation of sporulation resulting in formation of a cellular spore"/>
    <property type="evidence" value="ECO:0007669"/>
    <property type="project" value="TreeGrafter"/>
</dbReference>
<keyword evidence="3" id="KW-0963">Cytoplasm</keyword>
<evidence type="ECO:0000256" key="4">
    <source>
        <dbReference type="ARBA" id="ARBA00022618"/>
    </source>
</evidence>
<accession>A0A1N7LP33</accession>
<comment type="subcellular location">
    <subcellularLocation>
        <location evidence="1">Cytoplasm</location>
        <location evidence="1">Nucleoid</location>
    </subcellularLocation>
</comment>
<dbReference type="GO" id="GO:0009295">
    <property type="term" value="C:nucleoid"/>
    <property type="evidence" value="ECO:0007669"/>
    <property type="project" value="UniProtKB-SubCell"/>
</dbReference>
<dbReference type="GO" id="GO:0007059">
    <property type="term" value="P:chromosome segregation"/>
    <property type="evidence" value="ECO:0007669"/>
    <property type="project" value="TreeGrafter"/>
</dbReference>
<evidence type="ECO:0000256" key="1">
    <source>
        <dbReference type="ARBA" id="ARBA00004453"/>
    </source>
</evidence>
<reference evidence="10" key="1">
    <citation type="submission" date="2017-01" db="EMBL/GenBank/DDBJ databases">
        <authorList>
            <person name="Varghese N."/>
            <person name="Submissions S."/>
        </authorList>
    </citation>
    <scope>NUCLEOTIDE SEQUENCE [LARGE SCALE GENOMIC DNA]</scope>
    <source>
        <strain evidence="10">DSM 16176</strain>
    </source>
</reference>
<protein>
    <submittedName>
        <fullName evidence="9">Chromosome partitioning protein, ParB family</fullName>
    </submittedName>
</protein>
<dbReference type="SMART" id="SM00470">
    <property type="entry name" value="ParB"/>
    <property type="match status" value="1"/>
</dbReference>
<evidence type="ECO:0000256" key="5">
    <source>
        <dbReference type="ARBA" id="ARBA00023125"/>
    </source>
</evidence>
<evidence type="ECO:0000256" key="3">
    <source>
        <dbReference type="ARBA" id="ARBA00022490"/>
    </source>
</evidence>
<dbReference type="SUPFAM" id="SSF109709">
    <property type="entry name" value="KorB DNA-binding domain-like"/>
    <property type="match status" value="1"/>
</dbReference>
<dbReference type="InterPro" id="IPR004437">
    <property type="entry name" value="ParB/RepB/Spo0J"/>
</dbReference>
<dbReference type="GO" id="GO:0000917">
    <property type="term" value="P:division septum assembly"/>
    <property type="evidence" value="ECO:0007669"/>
    <property type="project" value="UniProtKB-KW"/>
</dbReference>
<dbReference type="InterPro" id="IPR023705">
    <property type="entry name" value="Nucleoid_occlusion_protein"/>
</dbReference>
<evidence type="ECO:0000259" key="8">
    <source>
        <dbReference type="PROSITE" id="PS50943"/>
    </source>
</evidence>
<dbReference type="InterPro" id="IPR036086">
    <property type="entry name" value="ParB/Sulfiredoxin_sf"/>
</dbReference>
<dbReference type="InterPro" id="IPR050336">
    <property type="entry name" value="Chromosome_partition/occlusion"/>
</dbReference>
<evidence type="ECO:0000313" key="9">
    <source>
        <dbReference type="EMBL" id="SIS75534.1"/>
    </source>
</evidence>
<dbReference type="EMBL" id="FTOO01000003">
    <property type="protein sequence ID" value="SIS75534.1"/>
    <property type="molecule type" value="Genomic_DNA"/>
</dbReference>
<dbReference type="GO" id="GO:0003677">
    <property type="term" value="F:DNA binding"/>
    <property type="evidence" value="ECO:0007669"/>
    <property type="project" value="UniProtKB-KW"/>
</dbReference>
<dbReference type="PANTHER" id="PTHR33375:SF8">
    <property type="entry name" value="NUCLEOID OCCLUSION PROTEIN"/>
    <property type="match status" value="1"/>
</dbReference>
<dbReference type="InterPro" id="IPR041468">
    <property type="entry name" value="HTH_ParB/Spo0J"/>
</dbReference>
<dbReference type="Proteomes" id="UP000186156">
    <property type="component" value="Unassembled WGS sequence"/>
</dbReference>
<keyword evidence="5" id="KW-0238">DNA-binding</keyword>
<keyword evidence="4" id="KW-0132">Cell division</keyword>
<dbReference type="OrthoDB" id="9802051at2"/>
<gene>
    <name evidence="9" type="ORF">SAMN05421799_103293</name>
</gene>
<dbReference type="AlphaFoldDB" id="A0A1N7LP33"/>
<dbReference type="CDD" id="cd16393">
    <property type="entry name" value="SPO0J_N"/>
    <property type="match status" value="1"/>
</dbReference>
<keyword evidence="10" id="KW-1185">Reference proteome</keyword>
<keyword evidence="6" id="KW-0717">Septation</keyword>
<dbReference type="GO" id="GO:0005694">
    <property type="term" value="C:chromosome"/>
    <property type="evidence" value="ECO:0007669"/>
    <property type="project" value="TreeGrafter"/>
</dbReference>
<dbReference type="FunFam" id="3.90.1530.30:FF:000001">
    <property type="entry name" value="Chromosome partitioning protein ParB"/>
    <property type="match status" value="1"/>
</dbReference>
<name>A0A1N7LP33_9BACL</name>
<dbReference type="Gene3D" id="3.90.1530.30">
    <property type="match status" value="1"/>
</dbReference>
<dbReference type="FunFam" id="1.10.10.2830:FF:000001">
    <property type="entry name" value="Chromosome partitioning protein ParB"/>
    <property type="match status" value="1"/>
</dbReference>
<dbReference type="NCBIfam" id="TIGR00180">
    <property type="entry name" value="parB_part"/>
    <property type="match status" value="1"/>
</dbReference>
<dbReference type="NCBIfam" id="TIGR04285">
    <property type="entry name" value="nucleoid_noc"/>
    <property type="match status" value="1"/>
</dbReference>
<sequence length="294" mass="33340">MRETWGRFISFRDTSNAQTQVVDIPVERIVPNPYQPRAIFQQESIEELAKTIHTHGVIQPVVVRKKGDVYELIAGERRLRAVRYLGWPTIPAIVRDLNDAQTASAALIENLQREGLTPIEEAVAYQQLMELHGLTQESLAQRLGKGQSTIANKLRLLHLPQVVQDALLTRQITERHARALLALPSEELQVELLNECIEKGWNVKQMEDKVKAKLESLGSSAERRRKPRKRGLSKDVRLAVNTIRQSLQMIEQTGLEVVCEEVDEEAYYQFTIRVPKKVPGEKLASEAAREAKSS</sequence>